<dbReference type="OrthoDB" id="4793549at2"/>
<reference evidence="1 2" key="1">
    <citation type="submission" date="2016-01" db="EMBL/GenBank/DDBJ databases">
        <title>Genome sequence of Oerskovia enterophila VJag, an agar and cellulose degrading bacterium.</title>
        <authorList>
            <person name="Poehlein A."/>
            <person name="Jag V."/>
            <person name="Bengelsdorf F."/>
            <person name="Duerre P."/>
            <person name="Daniel R."/>
        </authorList>
    </citation>
    <scope>NUCLEOTIDE SEQUENCE [LARGE SCALE GENOMIC DNA]</scope>
    <source>
        <strain evidence="1 2">VJag</strain>
    </source>
</reference>
<name>A0A163QTB4_9CELL</name>
<accession>A0A163QTB4</accession>
<proteinExistence type="predicted"/>
<dbReference type="STRING" id="43678.OJAG_28030"/>
<sequence>MLLTSMFVAFALVLVAVVVSATAVHLDRKRLFDLADVSALDAADAMPAETVYQGGLADPVEGAVLVLSDADVESSVRSFLVAHPAMLTGLDDVTIIEASAPDGRTATVRLAARSRPVLVSWVTQLWSDGIIVRAESSARAW</sequence>
<protein>
    <submittedName>
        <fullName evidence="1">Uncharacterized protein</fullName>
    </submittedName>
</protein>
<dbReference type="RefSeq" id="WP_068709213.1">
    <property type="nucleotide sequence ID" value="NZ_LRIE01000079.1"/>
</dbReference>
<dbReference type="Proteomes" id="UP000076447">
    <property type="component" value="Unassembled WGS sequence"/>
</dbReference>
<evidence type="ECO:0000313" key="2">
    <source>
        <dbReference type="Proteomes" id="UP000076447"/>
    </source>
</evidence>
<dbReference type="AlphaFoldDB" id="A0A163QTB4"/>
<dbReference type="EMBL" id="LRIE01000079">
    <property type="protein sequence ID" value="KZM34504.1"/>
    <property type="molecule type" value="Genomic_DNA"/>
</dbReference>
<gene>
    <name evidence="1" type="ORF">OJAG_28030</name>
</gene>
<evidence type="ECO:0000313" key="1">
    <source>
        <dbReference type="EMBL" id="KZM34504.1"/>
    </source>
</evidence>
<comment type="caution">
    <text evidence="1">The sequence shown here is derived from an EMBL/GenBank/DDBJ whole genome shotgun (WGS) entry which is preliminary data.</text>
</comment>
<dbReference type="PATRIC" id="fig|43678.3.peg.2932"/>
<organism evidence="1 2">
    <name type="scientific">Oerskovia enterophila</name>
    <dbReference type="NCBI Taxonomy" id="43678"/>
    <lineage>
        <taxon>Bacteria</taxon>
        <taxon>Bacillati</taxon>
        <taxon>Actinomycetota</taxon>
        <taxon>Actinomycetes</taxon>
        <taxon>Micrococcales</taxon>
        <taxon>Cellulomonadaceae</taxon>
        <taxon>Oerskovia</taxon>
    </lineage>
</organism>